<keyword evidence="1" id="KW-0732">Signal</keyword>
<proteinExistence type="predicted"/>
<gene>
    <name evidence="3" type="ORF">O3M35_010658</name>
</gene>
<dbReference type="Pfam" id="PF00704">
    <property type="entry name" value="Glyco_hydro_18"/>
    <property type="match status" value="1"/>
</dbReference>
<dbReference type="GO" id="GO:0005576">
    <property type="term" value="C:extracellular region"/>
    <property type="evidence" value="ECO:0007669"/>
    <property type="project" value="TreeGrafter"/>
</dbReference>
<dbReference type="GO" id="GO:0008061">
    <property type="term" value="F:chitin binding"/>
    <property type="evidence" value="ECO:0007669"/>
    <property type="project" value="InterPro"/>
</dbReference>
<evidence type="ECO:0000313" key="4">
    <source>
        <dbReference type="Proteomes" id="UP001461498"/>
    </source>
</evidence>
<organism evidence="3 4">
    <name type="scientific">Rhynocoris fuscipes</name>
    <dbReference type="NCBI Taxonomy" id="488301"/>
    <lineage>
        <taxon>Eukaryota</taxon>
        <taxon>Metazoa</taxon>
        <taxon>Ecdysozoa</taxon>
        <taxon>Arthropoda</taxon>
        <taxon>Hexapoda</taxon>
        <taxon>Insecta</taxon>
        <taxon>Pterygota</taxon>
        <taxon>Neoptera</taxon>
        <taxon>Paraneoptera</taxon>
        <taxon>Hemiptera</taxon>
        <taxon>Heteroptera</taxon>
        <taxon>Panheteroptera</taxon>
        <taxon>Cimicomorpha</taxon>
        <taxon>Reduviidae</taxon>
        <taxon>Harpactorinae</taxon>
        <taxon>Harpactorini</taxon>
        <taxon>Rhynocoris</taxon>
    </lineage>
</organism>
<dbReference type="SMART" id="SM00636">
    <property type="entry name" value="Glyco_18"/>
    <property type="match status" value="1"/>
</dbReference>
<sequence>MLLCKWCLYLLAVLLSVNYSIGENKKTVLCYVATWAVYRRSQGKFTIGDIDVNLCTHLVYSFFGINETSSSIMSRDPWGDYLTNGRGLGQLKQFVKLKEIAPNLKVMISVGGWAEGSVKFSDIVASTVKKVLFIESIFQFLRQYQLDGVDICWEFPTDRGGIPEDKLNFVTFLKDLRQRLNNDNRILTVLLSGKRYLIDPGYDLVQISKYVDYMSILTFDYNGPWDKKTGVNAPLASDNEFNVEFGIDYLIKKGASPRKMLLGIPTYGHSFNMQYVPDDGNYLGVPSDSGYLSPWTRENGLIGYNEVCYDLATTAGWKELWDDKSSTPFAVNHKKFISFDNQRSVLAKVKLANLKGLGGAMVWTLDTDDFKGLCHANPYAIVTTIRDHLNKEVYKEVMCWLHQIFYHLKEENN</sequence>
<dbReference type="SUPFAM" id="SSF54556">
    <property type="entry name" value="Chitinase insertion domain"/>
    <property type="match status" value="1"/>
</dbReference>
<dbReference type="InterPro" id="IPR029070">
    <property type="entry name" value="Chitinase_insertion_sf"/>
</dbReference>
<dbReference type="InterPro" id="IPR050314">
    <property type="entry name" value="Glycosyl_Hydrlase_18"/>
</dbReference>
<dbReference type="Gene3D" id="3.20.20.80">
    <property type="entry name" value="Glycosidases"/>
    <property type="match status" value="1"/>
</dbReference>
<evidence type="ECO:0000259" key="2">
    <source>
        <dbReference type="PROSITE" id="PS51910"/>
    </source>
</evidence>
<dbReference type="Gene3D" id="3.10.50.10">
    <property type="match status" value="1"/>
</dbReference>
<dbReference type="PANTHER" id="PTHR11177">
    <property type="entry name" value="CHITINASE"/>
    <property type="match status" value="1"/>
</dbReference>
<dbReference type="GO" id="GO:0005975">
    <property type="term" value="P:carbohydrate metabolic process"/>
    <property type="evidence" value="ECO:0007669"/>
    <property type="project" value="InterPro"/>
</dbReference>
<dbReference type="GO" id="GO:0006032">
    <property type="term" value="P:chitin catabolic process"/>
    <property type="evidence" value="ECO:0007669"/>
    <property type="project" value="TreeGrafter"/>
</dbReference>
<dbReference type="Proteomes" id="UP001461498">
    <property type="component" value="Unassembled WGS sequence"/>
</dbReference>
<name>A0AAW1D228_9HEMI</name>
<feature type="signal peptide" evidence="1">
    <location>
        <begin position="1"/>
        <end position="22"/>
    </location>
</feature>
<dbReference type="PANTHER" id="PTHR11177:SF403">
    <property type="entry name" value="CHITINASE 2-RELATED"/>
    <property type="match status" value="1"/>
</dbReference>
<feature type="chain" id="PRO_5043530777" description="GH18 domain-containing protein" evidence="1">
    <location>
        <begin position="23"/>
        <end position="413"/>
    </location>
</feature>
<protein>
    <recommendedName>
        <fullName evidence="2">GH18 domain-containing protein</fullName>
    </recommendedName>
</protein>
<dbReference type="InterPro" id="IPR017853">
    <property type="entry name" value="GH"/>
</dbReference>
<feature type="domain" description="GH18" evidence="2">
    <location>
        <begin position="26"/>
        <end position="392"/>
    </location>
</feature>
<dbReference type="PROSITE" id="PS51910">
    <property type="entry name" value="GH18_2"/>
    <property type="match status" value="1"/>
</dbReference>
<comment type="caution">
    <text evidence="3">The sequence shown here is derived from an EMBL/GenBank/DDBJ whole genome shotgun (WGS) entry which is preliminary data.</text>
</comment>
<dbReference type="SUPFAM" id="SSF51445">
    <property type="entry name" value="(Trans)glycosidases"/>
    <property type="match status" value="1"/>
</dbReference>
<evidence type="ECO:0000313" key="3">
    <source>
        <dbReference type="EMBL" id="KAK9504290.1"/>
    </source>
</evidence>
<evidence type="ECO:0000256" key="1">
    <source>
        <dbReference type="SAM" id="SignalP"/>
    </source>
</evidence>
<accession>A0AAW1D228</accession>
<dbReference type="InterPro" id="IPR011583">
    <property type="entry name" value="Chitinase_II/V-like_cat"/>
</dbReference>
<reference evidence="3 4" key="1">
    <citation type="submission" date="2022-12" db="EMBL/GenBank/DDBJ databases">
        <title>Chromosome-level genome assembly of true bugs.</title>
        <authorList>
            <person name="Ma L."/>
            <person name="Li H."/>
        </authorList>
    </citation>
    <scope>NUCLEOTIDE SEQUENCE [LARGE SCALE GENOMIC DNA]</scope>
    <source>
        <strain evidence="3">Lab_2022b</strain>
    </source>
</reference>
<dbReference type="GO" id="GO:0004568">
    <property type="term" value="F:chitinase activity"/>
    <property type="evidence" value="ECO:0007669"/>
    <property type="project" value="TreeGrafter"/>
</dbReference>
<dbReference type="EMBL" id="JAPXFL010000007">
    <property type="protein sequence ID" value="KAK9504290.1"/>
    <property type="molecule type" value="Genomic_DNA"/>
</dbReference>
<dbReference type="AlphaFoldDB" id="A0AAW1D228"/>
<keyword evidence="4" id="KW-1185">Reference proteome</keyword>
<dbReference type="InterPro" id="IPR001223">
    <property type="entry name" value="Glyco_hydro18_cat"/>
</dbReference>